<feature type="domain" description="Fibronectin type-III" evidence="3">
    <location>
        <begin position="398"/>
        <end position="493"/>
    </location>
</feature>
<sequence>MKKITFFKVKKWYLLFLLASISYFSNGQCVNTIPYLTETSNNSGNVQNISSCTYSTEYNTINGLVIGENYIFTATSDGVDKYVSITDTDNVTIAHGSSPLVVNSITVTAVRLHVTNSAACDGGSICHVTTIQLLADCPAPVSLDVIGLSTTGATLFWTPIGTETAWDLQYGLTGFDLGTGTFQNNLASANFDAINLLPGTTYQFYVRAKCSTEDSLWAGPFSFTTVCLAVTEFAENFDSNQGGFNSQLPNCWEKGGNGTIYLESFGVSTPFSAPNAIYMYSSDFDGQSFISYALMPLTSNLQANTHRLRFKAYSTTGTDRFLEVGYLTNASDVGSFVSMEEISLPGTSQASAQQFIVIPNNLPVGAVRLAIMNSGYPGNSTTIFIDDVFWEAIPTCIEPSDVSASNVLATTATINWDAASVPPANGYEYYISDSSTAPTGATTPSGSVGAGITSANVINLTPVTQYFVWVRSVCAVGDYSYWTSIATFTTPCAAFTPYYGQDFSTFDFNPDSLPCWERYGQGDLTTGPTGDTNSGSWFSDGWLNNGFSGAAKINIFSDFIRGWLVTPVFDLTIGGYQVKYDVGATQWGQTGPISAGGVLGSDDFVYFVMSTDGGTTWTTLETYSATNTPSNLGTTKVYNIPATTSATVKFAFYGTSGDVADDADVDFFVDNFIVQAIPLTAPDCATNVEADIDSSCGNFETELSWDVVSGSDGYKLTIGTTSGGNEIVDNLILNATSYSFVGNFNTTYYFKVVPFNAIGDAVGCAEVSFTTAVNGCYCVPEYETGVAFNDLMSNFVINGTSLSHNSGTSTTAPSYNYYTGQPNFTATLVEGTTYTITPTVGFNNQAFSIWIDFNDNLTFEESERVGFTASDSNINTTGGGTFTITIPCNAAIGLHRMRVRMVYAADGNTIDPCSIYFYGEVEDYDITIAELSAPTGDAVQTINVSLPAEATIEDLIVIGTGIKWFASEADAIANINQLPVGTALVDGTTYYAVSSAGSCNSDAFAVTAFVTLSVGGFDSSNFSYYPNPVKDIFSFSYNNVISDVKVFNLLGQQVIDAMINATQGQIDVSGLSNGAYLVRFTCDNQVKTIKIIKN</sequence>
<dbReference type="InterPro" id="IPR045474">
    <property type="entry name" value="GEVED"/>
</dbReference>
<evidence type="ECO:0000256" key="1">
    <source>
        <dbReference type="ARBA" id="ARBA00022729"/>
    </source>
</evidence>
<organism evidence="4 5">
    <name type="scientific">Flavobacterium orientale</name>
    <dbReference type="NCBI Taxonomy" id="1756020"/>
    <lineage>
        <taxon>Bacteria</taxon>
        <taxon>Pseudomonadati</taxon>
        <taxon>Bacteroidota</taxon>
        <taxon>Flavobacteriia</taxon>
        <taxon>Flavobacteriales</taxon>
        <taxon>Flavobacteriaceae</taxon>
        <taxon>Flavobacterium</taxon>
    </lineage>
</organism>
<dbReference type="PROSITE" id="PS50853">
    <property type="entry name" value="FN3"/>
    <property type="match status" value="2"/>
</dbReference>
<dbReference type="Proteomes" id="UP000625735">
    <property type="component" value="Unassembled WGS sequence"/>
</dbReference>
<dbReference type="Pfam" id="PF18962">
    <property type="entry name" value="Por_Secre_tail"/>
    <property type="match status" value="1"/>
</dbReference>
<dbReference type="SUPFAM" id="SSF49265">
    <property type="entry name" value="Fibronectin type III"/>
    <property type="match status" value="2"/>
</dbReference>
<dbReference type="InterPro" id="IPR003961">
    <property type="entry name" value="FN3_dom"/>
</dbReference>
<dbReference type="Pfam" id="PF20009">
    <property type="entry name" value="GEVED"/>
    <property type="match status" value="1"/>
</dbReference>
<dbReference type="EMBL" id="BMFG01000001">
    <property type="protein sequence ID" value="GGD16717.1"/>
    <property type="molecule type" value="Genomic_DNA"/>
</dbReference>
<comment type="caution">
    <text evidence="4">The sequence shown here is derived from an EMBL/GenBank/DDBJ whole genome shotgun (WGS) entry which is preliminary data.</text>
</comment>
<dbReference type="Gene3D" id="2.60.40.10">
    <property type="entry name" value="Immunoglobulins"/>
    <property type="match status" value="3"/>
</dbReference>
<feature type="chain" id="PRO_5037525630" description="Fibronectin type-III domain-containing protein" evidence="2">
    <location>
        <begin position="28"/>
        <end position="1094"/>
    </location>
</feature>
<dbReference type="CDD" id="cd00063">
    <property type="entry name" value="FN3"/>
    <property type="match status" value="2"/>
</dbReference>
<name>A0A916XW70_9FLAO</name>
<evidence type="ECO:0000313" key="4">
    <source>
        <dbReference type="EMBL" id="GGD16717.1"/>
    </source>
</evidence>
<dbReference type="Gene3D" id="2.60.120.260">
    <property type="entry name" value="Galactose-binding domain-like"/>
    <property type="match status" value="1"/>
</dbReference>
<feature type="signal peptide" evidence="2">
    <location>
        <begin position="1"/>
        <end position="27"/>
    </location>
</feature>
<dbReference type="InterPro" id="IPR036116">
    <property type="entry name" value="FN3_sf"/>
</dbReference>
<dbReference type="RefSeq" id="WP_188360877.1">
    <property type="nucleotide sequence ID" value="NZ_BMFG01000001.1"/>
</dbReference>
<dbReference type="InterPro" id="IPR013783">
    <property type="entry name" value="Ig-like_fold"/>
</dbReference>
<evidence type="ECO:0000313" key="5">
    <source>
        <dbReference type="Proteomes" id="UP000625735"/>
    </source>
</evidence>
<dbReference type="SMART" id="SM00060">
    <property type="entry name" value="FN3"/>
    <property type="match status" value="3"/>
</dbReference>
<dbReference type="Pfam" id="PF00041">
    <property type="entry name" value="fn3"/>
    <property type="match status" value="1"/>
</dbReference>
<evidence type="ECO:0000259" key="3">
    <source>
        <dbReference type="PROSITE" id="PS50853"/>
    </source>
</evidence>
<dbReference type="NCBIfam" id="TIGR04183">
    <property type="entry name" value="Por_Secre_tail"/>
    <property type="match status" value="1"/>
</dbReference>
<feature type="domain" description="Fibronectin type-III" evidence="3">
    <location>
        <begin position="139"/>
        <end position="228"/>
    </location>
</feature>
<reference evidence="4" key="1">
    <citation type="journal article" date="2014" name="Int. J. Syst. Evol. Microbiol.">
        <title>Complete genome sequence of Corynebacterium casei LMG S-19264T (=DSM 44701T), isolated from a smear-ripened cheese.</title>
        <authorList>
            <consortium name="US DOE Joint Genome Institute (JGI-PGF)"/>
            <person name="Walter F."/>
            <person name="Albersmeier A."/>
            <person name="Kalinowski J."/>
            <person name="Ruckert C."/>
        </authorList>
    </citation>
    <scope>NUCLEOTIDE SEQUENCE</scope>
    <source>
        <strain evidence="4">CGMCC 1.12506</strain>
    </source>
</reference>
<protein>
    <recommendedName>
        <fullName evidence="3">Fibronectin type-III domain-containing protein</fullName>
    </recommendedName>
</protein>
<dbReference type="AlphaFoldDB" id="A0A916XW70"/>
<evidence type="ECO:0000256" key="2">
    <source>
        <dbReference type="SAM" id="SignalP"/>
    </source>
</evidence>
<keyword evidence="1 2" id="KW-0732">Signal</keyword>
<reference evidence="4" key="2">
    <citation type="submission" date="2020-09" db="EMBL/GenBank/DDBJ databases">
        <authorList>
            <person name="Sun Q."/>
            <person name="Zhou Y."/>
        </authorList>
    </citation>
    <scope>NUCLEOTIDE SEQUENCE</scope>
    <source>
        <strain evidence="4">CGMCC 1.12506</strain>
    </source>
</reference>
<accession>A0A916XW70</accession>
<gene>
    <name evidence="4" type="ORF">GCM10011343_04470</name>
</gene>
<proteinExistence type="predicted"/>
<dbReference type="InterPro" id="IPR026444">
    <property type="entry name" value="Secre_tail"/>
</dbReference>
<keyword evidence="5" id="KW-1185">Reference proteome</keyword>